<dbReference type="Proteomes" id="UP000469724">
    <property type="component" value="Unassembled WGS sequence"/>
</dbReference>
<evidence type="ECO:0000313" key="8">
    <source>
        <dbReference type="Proteomes" id="UP000469724"/>
    </source>
</evidence>
<evidence type="ECO:0000256" key="6">
    <source>
        <dbReference type="SAM" id="Phobius"/>
    </source>
</evidence>
<feature type="transmembrane region" description="Helical" evidence="6">
    <location>
        <begin position="260"/>
        <end position="286"/>
    </location>
</feature>
<comment type="caution">
    <text evidence="7">The sequence shown here is derived from an EMBL/GenBank/DDBJ whole genome shotgun (WGS) entry which is preliminary data.</text>
</comment>
<feature type="transmembrane region" description="Helical" evidence="6">
    <location>
        <begin position="225"/>
        <end position="248"/>
    </location>
</feature>
<keyword evidence="5 6" id="KW-0472">Membrane</keyword>
<feature type="transmembrane region" description="Helical" evidence="6">
    <location>
        <begin position="58"/>
        <end position="77"/>
    </location>
</feature>
<dbReference type="InterPro" id="IPR001851">
    <property type="entry name" value="ABC_transp_permease"/>
</dbReference>
<comment type="subcellular location">
    <subcellularLocation>
        <location evidence="1">Cell membrane</location>
        <topology evidence="1">Multi-pass membrane protein</topology>
    </subcellularLocation>
</comment>
<name>A0A7K3NLL0_9BACT</name>
<evidence type="ECO:0000256" key="3">
    <source>
        <dbReference type="ARBA" id="ARBA00022692"/>
    </source>
</evidence>
<dbReference type="RefSeq" id="WP_163302043.1">
    <property type="nucleotide sequence ID" value="NZ_JAAGRQ010000033.1"/>
</dbReference>
<organism evidence="7 8">
    <name type="scientific">Desulfolutivibrio sulfodismutans</name>
    <dbReference type="NCBI Taxonomy" id="63561"/>
    <lineage>
        <taxon>Bacteria</taxon>
        <taxon>Pseudomonadati</taxon>
        <taxon>Thermodesulfobacteriota</taxon>
        <taxon>Desulfovibrionia</taxon>
        <taxon>Desulfovibrionales</taxon>
        <taxon>Desulfovibrionaceae</taxon>
        <taxon>Desulfolutivibrio</taxon>
    </lineage>
</organism>
<protein>
    <submittedName>
        <fullName evidence="7">Branched-chain amino acid ABC transporter permease</fullName>
    </submittedName>
</protein>
<dbReference type="Pfam" id="PF02653">
    <property type="entry name" value="BPD_transp_2"/>
    <property type="match status" value="1"/>
</dbReference>
<gene>
    <name evidence="7" type="ORF">G3N56_09610</name>
</gene>
<dbReference type="EMBL" id="JAAGRQ010000033">
    <property type="protein sequence ID" value="NDY56997.1"/>
    <property type="molecule type" value="Genomic_DNA"/>
</dbReference>
<feature type="transmembrane region" description="Helical" evidence="6">
    <location>
        <begin position="298"/>
        <end position="317"/>
    </location>
</feature>
<evidence type="ECO:0000256" key="2">
    <source>
        <dbReference type="ARBA" id="ARBA00022475"/>
    </source>
</evidence>
<evidence type="ECO:0000313" key="7">
    <source>
        <dbReference type="EMBL" id="NDY56997.1"/>
    </source>
</evidence>
<dbReference type="PANTHER" id="PTHR30482:SF10">
    <property type="entry name" value="HIGH-AFFINITY BRANCHED-CHAIN AMINO ACID TRANSPORT PROTEIN BRAE"/>
    <property type="match status" value="1"/>
</dbReference>
<keyword evidence="8" id="KW-1185">Reference proteome</keyword>
<evidence type="ECO:0000256" key="5">
    <source>
        <dbReference type="ARBA" id="ARBA00023136"/>
    </source>
</evidence>
<feature type="transmembrane region" description="Helical" evidence="6">
    <location>
        <begin position="114"/>
        <end position="135"/>
    </location>
</feature>
<keyword evidence="4 6" id="KW-1133">Transmembrane helix</keyword>
<evidence type="ECO:0000256" key="4">
    <source>
        <dbReference type="ARBA" id="ARBA00022989"/>
    </source>
</evidence>
<feature type="transmembrane region" description="Helical" evidence="6">
    <location>
        <begin position="83"/>
        <end position="102"/>
    </location>
</feature>
<proteinExistence type="predicted"/>
<dbReference type="PANTHER" id="PTHR30482">
    <property type="entry name" value="HIGH-AFFINITY BRANCHED-CHAIN AMINO ACID TRANSPORT SYSTEM PERMEASE"/>
    <property type="match status" value="1"/>
</dbReference>
<dbReference type="AlphaFoldDB" id="A0A7K3NLL0"/>
<evidence type="ECO:0000256" key="1">
    <source>
        <dbReference type="ARBA" id="ARBA00004651"/>
    </source>
</evidence>
<feature type="transmembrane region" description="Helical" evidence="6">
    <location>
        <begin position="31"/>
        <end position="51"/>
    </location>
</feature>
<accession>A0A7K3NLL0</accession>
<dbReference type="InterPro" id="IPR043428">
    <property type="entry name" value="LivM-like"/>
</dbReference>
<dbReference type="GO" id="GO:0015658">
    <property type="term" value="F:branched-chain amino acid transmembrane transporter activity"/>
    <property type="evidence" value="ECO:0007669"/>
    <property type="project" value="InterPro"/>
</dbReference>
<reference evidence="7 8" key="1">
    <citation type="submission" date="2020-02" db="EMBL/GenBank/DDBJ databases">
        <title>Comparative genomics of sulfur disproportionating microorganisms.</title>
        <authorList>
            <person name="Ward L.M."/>
            <person name="Bertran E."/>
            <person name="Johnston D.T."/>
        </authorList>
    </citation>
    <scope>NUCLEOTIDE SEQUENCE [LARGE SCALE GENOMIC DNA]</scope>
    <source>
        <strain evidence="7 8">DSM 3696</strain>
    </source>
</reference>
<sequence length="351" mass="38438">MRGVTALLGPLKYLLLAAALAYPLTPVSDVYVLHVVVLVMVYMVLAMGLNILPGFCGLLDLGYVGFYGIGAYTAGLLTLNYDLSFWIIVPLAVLNGALWGIVLGAPTLRLVGDYFAIVTFGFSELVVLFLTNEIWLTRGPLGLPGIAPVSLDLSWLSRLLNPEWDWRYVFSGEEPYYYLGMAMVFMVYVVLRRVEDSRLGRAWLAIREDPMAAASTGVNLFAYKVIAFAVSTGIGALAGCFYARWAMFLSPDMFKFWESFLVLCMVVLGGLGNIRGALIGAVVLISLGEVLRVALPKFGLPAETRFLVYGLIMVLIMRFRPGGFFTAVAESTLASPLIIDLRRKLAARKTG</sequence>
<dbReference type="CDD" id="cd06581">
    <property type="entry name" value="TM_PBP1_LivM_like"/>
    <property type="match status" value="1"/>
</dbReference>
<keyword evidence="2" id="KW-1003">Cell membrane</keyword>
<feature type="transmembrane region" description="Helical" evidence="6">
    <location>
        <begin position="175"/>
        <end position="191"/>
    </location>
</feature>
<dbReference type="GO" id="GO:0005886">
    <property type="term" value="C:plasma membrane"/>
    <property type="evidence" value="ECO:0007669"/>
    <property type="project" value="UniProtKB-SubCell"/>
</dbReference>
<keyword evidence="3 6" id="KW-0812">Transmembrane</keyword>